<dbReference type="InterPro" id="IPR043133">
    <property type="entry name" value="GTP-CH-I_C/QueF"/>
</dbReference>
<proteinExistence type="inferred from homology"/>
<evidence type="ECO:0000256" key="5">
    <source>
        <dbReference type="ARBA" id="ARBA00022909"/>
    </source>
</evidence>
<dbReference type="NCBIfam" id="TIGR00526">
    <property type="entry name" value="folB_dom"/>
    <property type="match status" value="1"/>
</dbReference>
<dbReference type="EMBL" id="CP141259">
    <property type="protein sequence ID" value="WRL48545.1"/>
    <property type="molecule type" value="Genomic_DNA"/>
</dbReference>
<evidence type="ECO:0000256" key="3">
    <source>
        <dbReference type="ARBA" id="ARBA00005708"/>
    </source>
</evidence>
<dbReference type="Gene3D" id="3.30.1130.10">
    <property type="match status" value="1"/>
</dbReference>
<keyword evidence="6" id="KW-0456">Lyase</keyword>
<evidence type="ECO:0000256" key="2">
    <source>
        <dbReference type="ARBA" id="ARBA00005013"/>
    </source>
</evidence>
<evidence type="ECO:0000256" key="7">
    <source>
        <dbReference type="ARBA" id="ARBA00032903"/>
    </source>
</evidence>
<dbReference type="InterPro" id="IPR006157">
    <property type="entry name" value="FolB_dom"/>
</dbReference>
<protein>
    <recommendedName>
        <fullName evidence="4">dihydroneopterin aldolase</fullName>
        <ecNumber evidence="4">4.1.2.25</ecNumber>
    </recommendedName>
    <alternativeName>
        <fullName evidence="7">7,8-dihydroneopterin aldolase</fullName>
    </alternativeName>
</protein>
<keyword evidence="5" id="KW-0289">Folate biosynthesis</keyword>
<organism evidence="9 10">
    <name type="scientific">Aromatoleum evansii</name>
    <name type="common">Azoarcus evansii</name>
    <dbReference type="NCBI Taxonomy" id="59406"/>
    <lineage>
        <taxon>Bacteria</taxon>
        <taxon>Pseudomonadati</taxon>
        <taxon>Pseudomonadota</taxon>
        <taxon>Betaproteobacteria</taxon>
        <taxon>Rhodocyclales</taxon>
        <taxon>Rhodocyclaceae</taxon>
        <taxon>Aromatoleum</taxon>
    </lineage>
</organism>
<dbReference type="SUPFAM" id="SSF55620">
    <property type="entry name" value="Tetrahydrobiopterin biosynthesis enzymes-like"/>
    <property type="match status" value="1"/>
</dbReference>
<dbReference type="SMART" id="SM00905">
    <property type="entry name" value="FolB"/>
    <property type="match status" value="1"/>
</dbReference>
<dbReference type="PANTHER" id="PTHR42844">
    <property type="entry name" value="DIHYDRONEOPTERIN ALDOLASE 1-RELATED"/>
    <property type="match status" value="1"/>
</dbReference>
<dbReference type="InterPro" id="IPR006156">
    <property type="entry name" value="Dihydroneopterin_aldolase"/>
</dbReference>
<dbReference type="Proteomes" id="UP001626593">
    <property type="component" value="Chromosome"/>
</dbReference>
<sequence length="130" mass="14497">MNQIFIDDIRADAQVGIYPHELVGSQPVSITLRLGIGSRAARSDRIEDTIDYAELVASLRGYLAERRFALLEHLADSLAGVIFDEFRPSWISLSVHKPQVLEGVGRVGVMIERKYDEYVAQAPFPLQQAA</sequence>
<evidence type="ECO:0000256" key="4">
    <source>
        <dbReference type="ARBA" id="ARBA00013043"/>
    </source>
</evidence>
<dbReference type="EC" id="4.1.2.25" evidence="4"/>
<dbReference type="PANTHER" id="PTHR42844:SF1">
    <property type="entry name" value="DIHYDRONEOPTERIN ALDOLASE 1-RELATED"/>
    <property type="match status" value="1"/>
</dbReference>
<name>A0ABZ1ASX1_AROEV</name>
<keyword evidence="10" id="KW-1185">Reference proteome</keyword>
<feature type="domain" description="Dihydroneopterin aldolase/epimerase" evidence="8">
    <location>
        <begin position="4"/>
        <end position="113"/>
    </location>
</feature>
<evidence type="ECO:0000256" key="6">
    <source>
        <dbReference type="ARBA" id="ARBA00023239"/>
    </source>
</evidence>
<comment type="pathway">
    <text evidence="2">Cofactor biosynthesis; tetrahydrofolate biosynthesis; 2-amino-4-hydroxy-6-hydroxymethyl-7,8-dihydropteridine diphosphate from 7,8-dihydroneopterin triphosphate: step 3/4.</text>
</comment>
<evidence type="ECO:0000313" key="9">
    <source>
        <dbReference type="EMBL" id="WRL48545.1"/>
    </source>
</evidence>
<reference evidence="9 10" key="1">
    <citation type="submission" date="2023-12" db="EMBL/GenBank/DDBJ databases">
        <title>A. evansii MAY27, complete genome.</title>
        <authorList>
            <person name="Wang Y."/>
        </authorList>
    </citation>
    <scope>NUCLEOTIDE SEQUENCE [LARGE SCALE GENOMIC DNA]</scope>
    <source>
        <strain evidence="9 10">MAY27</strain>
    </source>
</reference>
<accession>A0ABZ1ASX1</accession>
<gene>
    <name evidence="9" type="ORF">U5817_10970</name>
</gene>
<dbReference type="RefSeq" id="WP_407280761.1">
    <property type="nucleotide sequence ID" value="NZ_CP141259.1"/>
</dbReference>
<comment type="catalytic activity">
    <reaction evidence="1">
        <text>7,8-dihydroneopterin = 6-hydroxymethyl-7,8-dihydropterin + glycolaldehyde</text>
        <dbReference type="Rhea" id="RHEA:10540"/>
        <dbReference type="ChEBI" id="CHEBI:17001"/>
        <dbReference type="ChEBI" id="CHEBI:17071"/>
        <dbReference type="ChEBI" id="CHEBI:44841"/>
        <dbReference type="EC" id="4.1.2.25"/>
    </reaction>
</comment>
<dbReference type="Pfam" id="PF02152">
    <property type="entry name" value="FolB"/>
    <property type="match status" value="1"/>
</dbReference>
<evidence type="ECO:0000256" key="1">
    <source>
        <dbReference type="ARBA" id="ARBA00001353"/>
    </source>
</evidence>
<evidence type="ECO:0000259" key="8">
    <source>
        <dbReference type="SMART" id="SM00905"/>
    </source>
</evidence>
<comment type="similarity">
    <text evidence="3">Belongs to the DHNA family.</text>
</comment>
<evidence type="ECO:0000313" key="10">
    <source>
        <dbReference type="Proteomes" id="UP001626593"/>
    </source>
</evidence>